<name>A0ABU9MZH2_9GAMM</name>
<dbReference type="GO" id="GO:0009014">
    <property type="term" value="F:succinyl-diaminopimelate desuccinylase activity"/>
    <property type="evidence" value="ECO:0007669"/>
    <property type="project" value="UniProtKB-EC"/>
</dbReference>
<evidence type="ECO:0000256" key="3">
    <source>
        <dbReference type="ARBA" id="ARBA00023285"/>
    </source>
</evidence>
<keyword evidence="1" id="KW-0479">Metal-binding</keyword>
<sequence length="391" mass="42368">MSNAARLTANASNLADELAYLQQLIRFPSVTPNEAGAIAWLDQQLTLRGFSCELFECQGVSNLIAKYEFGPGNVFAFCGHIDVVPAAAERWRCDPFAGDIIDGEIYGRGAADMKGGVAAMLAATDRLLAAKPTQGQFYWLITSDEEGEAEFGSADIAKHLQNQGVRLDACLVGEPTADLRAGDTIKNGRRGALSARISVKGRAGHVAYPEHTVNAAHIGAQLAVALQQIHWHKDIEGSKTTLQVTGLHVPNSLDNLVPAQCQLTFNVRYSHGYRSNDVQDMVNQALAPWLNEIEVSWERPCEPYYTSGGGDIDLIAVLESAIHFCTHSYPKLSTSGGTSDGRFFANEHTQVVECGVPNHTIHQDNERVAVADLNAITDIYAQTLKQVFACS</sequence>
<dbReference type="InterPro" id="IPR050072">
    <property type="entry name" value="Peptidase_M20A"/>
</dbReference>
<dbReference type="EC" id="3.5.1.18" evidence="5"/>
<dbReference type="Gene3D" id="3.40.630.10">
    <property type="entry name" value="Zn peptidases"/>
    <property type="match status" value="2"/>
</dbReference>
<proteinExistence type="predicted"/>
<dbReference type="Pfam" id="PF01546">
    <property type="entry name" value="Peptidase_M20"/>
    <property type="match status" value="1"/>
</dbReference>
<evidence type="ECO:0000256" key="1">
    <source>
        <dbReference type="ARBA" id="ARBA00022723"/>
    </source>
</evidence>
<organism evidence="5 6">
    <name type="scientific">Pseudoalteromonas qingdaonensis</name>
    <dbReference type="NCBI Taxonomy" id="3131913"/>
    <lineage>
        <taxon>Bacteria</taxon>
        <taxon>Pseudomonadati</taxon>
        <taxon>Pseudomonadota</taxon>
        <taxon>Gammaproteobacteria</taxon>
        <taxon>Alteromonadales</taxon>
        <taxon>Pseudoalteromonadaceae</taxon>
        <taxon>Pseudoalteromonas</taxon>
    </lineage>
</organism>
<comment type="caution">
    <text evidence="5">The sequence shown here is derived from an EMBL/GenBank/DDBJ whole genome shotgun (WGS) entry which is preliminary data.</text>
</comment>
<dbReference type="SUPFAM" id="SSF55031">
    <property type="entry name" value="Bacterial exopeptidase dimerisation domain"/>
    <property type="match status" value="1"/>
</dbReference>
<keyword evidence="3" id="KW-0170">Cobalt</keyword>
<evidence type="ECO:0000313" key="5">
    <source>
        <dbReference type="EMBL" id="MEM0516251.1"/>
    </source>
</evidence>
<dbReference type="Proteomes" id="UP001447008">
    <property type="component" value="Unassembled WGS sequence"/>
</dbReference>
<dbReference type="InterPro" id="IPR036264">
    <property type="entry name" value="Bact_exopeptidase_dim_dom"/>
</dbReference>
<dbReference type="RefSeq" id="WP_342679598.1">
    <property type="nucleotide sequence ID" value="NZ_JBCGCU010000015.1"/>
</dbReference>
<accession>A0ABU9MZH2</accession>
<dbReference type="InterPro" id="IPR011650">
    <property type="entry name" value="Peptidase_M20_dimer"/>
</dbReference>
<dbReference type="PANTHER" id="PTHR43808:SF31">
    <property type="entry name" value="N-ACETYL-L-CITRULLINE DEACETYLASE"/>
    <property type="match status" value="1"/>
</dbReference>
<dbReference type="EMBL" id="JBCGCU010000015">
    <property type="protein sequence ID" value="MEM0516251.1"/>
    <property type="molecule type" value="Genomic_DNA"/>
</dbReference>
<dbReference type="Gene3D" id="3.30.70.360">
    <property type="match status" value="1"/>
</dbReference>
<evidence type="ECO:0000256" key="2">
    <source>
        <dbReference type="ARBA" id="ARBA00022801"/>
    </source>
</evidence>
<reference evidence="5 6" key="1">
    <citation type="submission" date="2024-03" db="EMBL/GenBank/DDBJ databases">
        <title>Pseudoalteromonas qingdaonensis sp. nov., isolated from the intestines of marine benthic organisms.</title>
        <authorList>
            <person name="Lin X."/>
            <person name="Fang S."/>
            <person name="Hu X."/>
        </authorList>
    </citation>
    <scope>NUCLEOTIDE SEQUENCE [LARGE SCALE GENOMIC DNA]</scope>
    <source>
        <strain evidence="5 6">YIC-827</strain>
    </source>
</reference>
<dbReference type="NCBIfam" id="NF009557">
    <property type="entry name" value="PRK13009.1"/>
    <property type="match status" value="1"/>
</dbReference>
<keyword evidence="2 5" id="KW-0378">Hydrolase</keyword>
<protein>
    <submittedName>
        <fullName evidence="5">Succinyl-diaminopimelate desuccinylase</fullName>
        <ecNumber evidence="5">3.5.1.18</ecNumber>
    </submittedName>
</protein>
<evidence type="ECO:0000313" key="6">
    <source>
        <dbReference type="Proteomes" id="UP001447008"/>
    </source>
</evidence>
<dbReference type="SUPFAM" id="SSF53187">
    <property type="entry name" value="Zn-dependent exopeptidases"/>
    <property type="match status" value="1"/>
</dbReference>
<feature type="domain" description="Peptidase M20 dimerisation" evidence="4">
    <location>
        <begin position="187"/>
        <end position="287"/>
    </location>
</feature>
<dbReference type="InterPro" id="IPR002933">
    <property type="entry name" value="Peptidase_M20"/>
</dbReference>
<keyword evidence="6" id="KW-1185">Reference proteome</keyword>
<dbReference type="Pfam" id="PF07687">
    <property type="entry name" value="M20_dimer"/>
    <property type="match status" value="1"/>
</dbReference>
<evidence type="ECO:0000259" key="4">
    <source>
        <dbReference type="Pfam" id="PF07687"/>
    </source>
</evidence>
<dbReference type="PANTHER" id="PTHR43808">
    <property type="entry name" value="ACETYLORNITHINE DEACETYLASE"/>
    <property type="match status" value="1"/>
</dbReference>
<gene>
    <name evidence="5" type="primary">dapE</name>
    <name evidence="5" type="ORF">WCN91_12655</name>
</gene>